<dbReference type="AlphaFoldDB" id="A0A1F6CSW5"/>
<reference evidence="2 3" key="1">
    <citation type="journal article" date="2016" name="Nat. Commun.">
        <title>Thousands of microbial genomes shed light on interconnected biogeochemical processes in an aquifer system.</title>
        <authorList>
            <person name="Anantharaman K."/>
            <person name="Brown C.T."/>
            <person name="Hug L.A."/>
            <person name="Sharon I."/>
            <person name="Castelle C.J."/>
            <person name="Probst A.J."/>
            <person name="Thomas B.C."/>
            <person name="Singh A."/>
            <person name="Wilkins M.J."/>
            <person name="Karaoz U."/>
            <person name="Brodie E.L."/>
            <person name="Williams K.H."/>
            <person name="Hubbard S.S."/>
            <person name="Banfield J.F."/>
        </authorList>
    </citation>
    <scope>NUCLEOTIDE SEQUENCE [LARGE SCALE GENOMIC DNA]</scope>
    <source>
        <strain evidence="3">RIFCSPLOWO2_12_FULL_64_10</strain>
    </source>
</reference>
<evidence type="ECO:0000313" key="2">
    <source>
        <dbReference type="EMBL" id="OGG52101.1"/>
    </source>
</evidence>
<dbReference type="Pfam" id="PF03687">
    <property type="entry name" value="UPF0164"/>
    <property type="match status" value="1"/>
</dbReference>
<dbReference type="InterPro" id="IPR005362">
    <property type="entry name" value="UPF0164"/>
</dbReference>
<organism evidence="2 3">
    <name type="scientific">Handelsmanbacteria sp. (strain RIFCSPLOWO2_12_FULL_64_10)</name>
    <dbReference type="NCBI Taxonomy" id="1817868"/>
    <lineage>
        <taxon>Bacteria</taxon>
        <taxon>Candidatus Handelsmaniibacteriota</taxon>
    </lineage>
</organism>
<gene>
    <name evidence="2" type="ORF">A3F84_19820</name>
</gene>
<sequence length="341" mass="37350">MRKWIILGIPALSALVLLCGRTWADDPMLLPPGFKEGRWVGPSYYKGTGRSAFTALKVGQSARASGMGDAFTAVSDDINAIYWNVAGLTRVKRFAYALGYTRWFVDSKFFTGALARRVGAGTVGVSFIQFQGPTSLETTPLDPQGKSGREISGGNVFVKAAYARQIFDRLSIGLSAKWLQERLDDVRANSINFDFSSLYYTGIGSSRLAMSFNNVGPNRGLIRPGSTDVGTAFAQPFVYTVAAAREVIGRKDGPYRLTGAVELAHHLDDRERMHFGGELWLANTLALRAGYRWRYDTGRWTLGAGVKRDFDAGHGIGVDVSYVDRELFNTAPVRVSLTGTF</sequence>
<proteinExistence type="inferred from homology"/>
<dbReference type="NCBIfam" id="NF033709">
    <property type="entry name" value="PorV_fam"/>
    <property type="match status" value="1"/>
</dbReference>
<evidence type="ECO:0000313" key="3">
    <source>
        <dbReference type="Proteomes" id="UP000178606"/>
    </source>
</evidence>
<dbReference type="SUPFAM" id="SSF56935">
    <property type="entry name" value="Porins"/>
    <property type="match status" value="1"/>
</dbReference>
<evidence type="ECO:0000256" key="1">
    <source>
        <dbReference type="ARBA" id="ARBA00005846"/>
    </source>
</evidence>
<dbReference type="Gene3D" id="2.40.160.60">
    <property type="entry name" value="Outer membrane protein transport protein (OMPP1/FadL/TodX)"/>
    <property type="match status" value="2"/>
</dbReference>
<name>A0A1F6CSW5_HANXR</name>
<accession>A0A1F6CSW5</accession>
<dbReference type="EMBL" id="MFKF01000157">
    <property type="protein sequence ID" value="OGG52101.1"/>
    <property type="molecule type" value="Genomic_DNA"/>
</dbReference>
<comment type="caution">
    <text evidence="2">The sequence shown here is derived from an EMBL/GenBank/DDBJ whole genome shotgun (WGS) entry which is preliminary data.</text>
</comment>
<dbReference type="Proteomes" id="UP000178606">
    <property type="component" value="Unassembled WGS sequence"/>
</dbReference>
<comment type="similarity">
    <text evidence="1">Belongs to the UPF0164 family.</text>
</comment>
<protein>
    <recommendedName>
        <fullName evidence="4">PorV/PorQ family protein</fullName>
    </recommendedName>
</protein>
<evidence type="ECO:0008006" key="4">
    <source>
        <dbReference type="Google" id="ProtNLM"/>
    </source>
</evidence>